<dbReference type="InterPro" id="IPR050281">
    <property type="entry name" value="Flavin_monoamine_oxidase"/>
</dbReference>
<dbReference type="Gene3D" id="3.50.50.60">
    <property type="entry name" value="FAD/NAD(P)-binding domain"/>
    <property type="match status" value="1"/>
</dbReference>
<dbReference type="EMBL" id="CP073634">
    <property type="protein sequence ID" value="WHQ72960.1"/>
    <property type="molecule type" value="Genomic_DNA"/>
</dbReference>
<proteinExistence type="inferred from homology"/>
<sequence length="435" mass="45699">MQSEYDVIIVGGGAAGIGAARRLAANDASALLLEASSRLGGRAFTEDLGGYPLDLGCEWLHSGDRNAWVSIAEASGFPVDRGDPPWAQAHPGIARNEDEEQAAQRAFGGWEERLRPVARGSDRASDALEPGGAWNAYVRAIAGFMSGVAPERISASDYLAYDDASTGKNWNLPLGYGTLVAASLPSSTALRLATPAERIDLMADGVAVATRAGTLRAKAVILTVSTAILSGETIRLPPGTEPWREAAAALPLGRNEKVFLEITRKSAFEPDSHAYGNLRDARSAAYSIRPNGWPVIEAFLGGDGAGILEGEGPAAGFAFVSAELTGLFGADVASAVRPLAATSWSRMASIGGAYSCALPGQSNARARLARPFEDRLFFAGEATHPFDFTTAHGAHDSGQRAADEVLAALRDRARQRRRVAIAESTRAAGYGPQPR</sequence>
<dbReference type="PANTHER" id="PTHR10742:SF410">
    <property type="entry name" value="LYSINE-SPECIFIC HISTONE DEMETHYLASE 2"/>
    <property type="match status" value="1"/>
</dbReference>
<dbReference type="Proteomes" id="UP001223720">
    <property type="component" value="Plasmid pME152"/>
</dbReference>
<geneLocation type="plasmid" evidence="8 9">
    <name>pME152</name>
</geneLocation>
<comment type="similarity">
    <text evidence="2">Belongs to the tryptophan 2-monooxygenase family.</text>
</comment>
<evidence type="ECO:0000256" key="4">
    <source>
        <dbReference type="ARBA" id="ARBA00017871"/>
    </source>
</evidence>
<dbReference type="SUPFAM" id="SSF51905">
    <property type="entry name" value="FAD/NAD(P)-binding domain"/>
    <property type="match status" value="1"/>
</dbReference>
<dbReference type="GO" id="GO:0050361">
    <property type="term" value="F:tryptophan 2-monooxygenase activity"/>
    <property type="evidence" value="ECO:0007669"/>
    <property type="project" value="UniProtKB-EC"/>
</dbReference>
<evidence type="ECO:0000256" key="3">
    <source>
        <dbReference type="ARBA" id="ARBA00012535"/>
    </source>
</evidence>
<accession>A0AAX3WN29</accession>
<dbReference type="PRINTS" id="PR00420">
    <property type="entry name" value="RNGMNOXGNASE"/>
</dbReference>
<evidence type="ECO:0000313" key="8">
    <source>
        <dbReference type="EMBL" id="WHQ72960.1"/>
    </source>
</evidence>
<dbReference type="GO" id="GO:0009851">
    <property type="term" value="P:auxin biosynthetic process"/>
    <property type="evidence" value="ECO:0007669"/>
    <property type="project" value="UniProtKB-KW"/>
</dbReference>
<evidence type="ECO:0000259" key="7">
    <source>
        <dbReference type="Pfam" id="PF01593"/>
    </source>
</evidence>
<comment type="pathway">
    <text evidence="1">Plant hormone metabolism; auxin biosynthesis.</text>
</comment>
<dbReference type="RefSeq" id="WP_283536458.1">
    <property type="nucleotide sequence ID" value="NZ_CP073634.1"/>
</dbReference>
<dbReference type="PANTHER" id="PTHR10742">
    <property type="entry name" value="FLAVIN MONOAMINE OXIDASE"/>
    <property type="match status" value="1"/>
</dbReference>
<protein>
    <recommendedName>
        <fullName evidence="4">Tryptophan 2-monooxygenase</fullName>
        <ecNumber evidence="3">1.13.12.3</ecNumber>
    </recommendedName>
</protein>
<organism evidence="8 9">
    <name type="scientific">Methylorubrum extorquens</name>
    <name type="common">Methylobacterium dichloromethanicum</name>
    <name type="synonym">Methylobacterium extorquens</name>
    <dbReference type="NCBI Taxonomy" id="408"/>
    <lineage>
        <taxon>Bacteria</taxon>
        <taxon>Pseudomonadati</taxon>
        <taxon>Pseudomonadota</taxon>
        <taxon>Alphaproteobacteria</taxon>
        <taxon>Hyphomicrobiales</taxon>
        <taxon>Methylobacteriaceae</taxon>
        <taxon>Methylorubrum</taxon>
    </lineage>
</organism>
<gene>
    <name evidence="8" type="ORF">KEC54_28280</name>
</gene>
<dbReference type="InterPro" id="IPR036188">
    <property type="entry name" value="FAD/NAD-bd_sf"/>
</dbReference>
<reference evidence="8" key="1">
    <citation type="journal article" date="2022" name="Biotechnol. Bioprocess Eng.">
        <title>Pan-genome Analysis Reveals Comparative Genomic Features of Central Metabolic Pathways in Methylorubrum extorquens.</title>
        <authorList>
            <person name="Lee G.M."/>
            <person name="Scott-Nevros Z.K."/>
            <person name="Lee S.-M."/>
            <person name="Kim D."/>
        </authorList>
    </citation>
    <scope>NUCLEOTIDE SEQUENCE</scope>
    <source>
        <strain evidence="8">ATCC 55366</strain>
        <plasmid evidence="8">pME152</plasmid>
    </source>
</reference>
<dbReference type="SUPFAM" id="SSF54373">
    <property type="entry name" value="FAD-linked reductases, C-terminal domain"/>
    <property type="match status" value="1"/>
</dbReference>
<comment type="catalytic activity">
    <reaction evidence="6">
        <text>L-tryptophan + O2 = indole-3-acetamide + CO2 + H2O</text>
        <dbReference type="Rhea" id="RHEA:16165"/>
        <dbReference type="ChEBI" id="CHEBI:15377"/>
        <dbReference type="ChEBI" id="CHEBI:15379"/>
        <dbReference type="ChEBI" id="CHEBI:16031"/>
        <dbReference type="ChEBI" id="CHEBI:16526"/>
        <dbReference type="ChEBI" id="CHEBI:57912"/>
        <dbReference type="EC" id="1.13.12.3"/>
    </reaction>
</comment>
<evidence type="ECO:0000256" key="1">
    <source>
        <dbReference type="ARBA" id="ARBA00004814"/>
    </source>
</evidence>
<evidence type="ECO:0000256" key="5">
    <source>
        <dbReference type="ARBA" id="ARBA00023070"/>
    </source>
</evidence>
<keyword evidence="5" id="KW-0073">Auxin biosynthesis</keyword>
<evidence type="ECO:0000313" key="9">
    <source>
        <dbReference type="Proteomes" id="UP001223720"/>
    </source>
</evidence>
<keyword evidence="8" id="KW-0614">Plasmid</keyword>
<dbReference type="AlphaFoldDB" id="A0AAX3WN29"/>
<dbReference type="Pfam" id="PF01593">
    <property type="entry name" value="Amino_oxidase"/>
    <property type="match status" value="1"/>
</dbReference>
<dbReference type="EC" id="1.13.12.3" evidence="3"/>
<dbReference type="InterPro" id="IPR002937">
    <property type="entry name" value="Amino_oxidase"/>
</dbReference>
<evidence type="ECO:0000256" key="6">
    <source>
        <dbReference type="ARBA" id="ARBA00047321"/>
    </source>
</evidence>
<feature type="domain" description="Amine oxidase" evidence="7">
    <location>
        <begin position="15"/>
        <end position="406"/>
    </location>
</feature>
<evidence type="ECO:0000256" key="2">
    <source>
        <dbReference type="ARBA" id="ARBA00005833"/>
    </source>
</evidence>
<name>A0AAX3WN29_METEX</name>